<dbReference type="RefSeq" id="WP_196421071.1">
    <property type="nucleotide sequence ID" value="NZ_JADQTO010000075.1"/>
</dbReference>
<dbReference type="PROSITE" id="PS51257">
    <property type="entry name" value="PROKAR_LIPOPROTEIN"/>
    <property type="match status" value="1"/>
</dbReference>
<protein>
    <recommendedName>
        <fullName evidence="3">Lipoprotein</fullName>
    </recommendedName>
</protein>
<evidence type="ECO:0000313" key="1">
    <source>
        <dbReference type="EMBL" id="MBG0569334.1"/>
    </source>
</evidence>
<gene>
    <name evidence="1" type="ORF">I4J89_48870</name>
</gene>
<accession>A0A931CFS8</accession>
<proteinExistence type="predicted"/>
<dbReference type="EMBL" id="JADQTO010000075">
    <property type="protein sequence ID" value="MBG0569334.1"/>
    <property type="molecule type" value="Genomic_DNA"/>
</dbReference>
<dbReference type="AlphaFoldDB" id="A0A931CFS8"/>
<evidence type="ECO:0000313" key="2">
    <source>
        <dbReference type="Proteomes" id="UP000598146"/>
    </source>
</evidence>
<reference evidence="1" key="1">
    <citation type="submission" date="2020-11" db="EMBL/GenBank/DDBJ databases">
        <title>Isolation and identification of active actinomycetes.</title>
        <authorList>
            <person name="Sun X."/>
        </authorList>
    </citation>
    <scope>NUCLEOTIDE SEQUENCE</scope>
    <source>
        <strain evidence="1">NEAU-A11</strain>
    </source>
</reference>
<comment type="caution">
    <text evidence="1">The sequence shown here is derived from an EMBL/GenBank/DDBJ whole genome shotgun (WGS) entry which is preliminary data.</text>
</comment>
<name>A0A931CFS8_9ACTN</name>
<sequence>MIPRSLGTIGAFTIVAPLAACLLAACGEPGHERCPDHEEQRVKVLAQLPILQARPSSTTAADAYSGCGVDHSGDAIPPYAGQRYHSTLAEPDIRAFYWGELMKDGWRNASPAIPPEVAPSLAFQRGVSCLVKDVAGATAVFTISFDPPPSPSPSPAAPMAYTVEAADSPLRLSAC</sequence>
<keyword evidence="2" id="KW-1185">Reference proteome</keyword>
<evidence type="ECO:0008006" key="3">
    <source>
        <dbReference type="Google" id="ProtNLM"/>
    </source>
</evidence>
<dbReference type="Proteomes" id="UP000598146">
    <property type="component" value="Unassembled WGS sequence"/>
</dbReference>
<organism evidence="1 2">
    <name type="scientific">Actinoplanes aureus</name>
    <dbReference type="NCBI Taxonomy" id="2792083"/>
    <lineage>
        <taxon>Bacteria</taxon>
        <taxon>Bacillati</taxon>
        <taxon>Actinomycetota</taxon>
        <taxon>Actinomycetes</taxon>
        <taxon>Micromonosporales</taxon>
        <taxon>Micromonosporaceae</taxon>
        <taxon>Actinoplanes</taxon>
    </lineage>
</organism>